<dbReference type="GO" id="GO:0005737">
    <property type="term" value="C:cytoplasm"/>
    <property type="evidence" value="ECO:0007669"/>
    <property type="project" value="TreeGrafter"/>
</dbReference>
<dbReference type="InterPro" id="IPR001101">
    <property type="entry name" value="Plectin_repeat"/>
</dbReference>
<dbReference type="InterPro" id="IPR058847">
    <property type="entry name" value="Plectin_PPL"/>
</dbReference>
<dbReference type="Gene3D" id="1.20.58.60">
    <property type="match status" value="4"/>
</dbReference>
<evidence type="ECO:0000256" key="8">
    <source>
        <dbReference type="SAM" id="MobiDB-lite"/>
    </source>
</evidence>
<dbReference type="SMART" id="SM00250">
    <property type="entry name" value="PLEC"/>
    <property type="match status" value="7"/>
</dbReference>
<dbReference type="GO" id="GO:0045104">
    <property type="term" value="P:intermediate filament cytoskeleton organization"/>
    <property type="evidence" value="ECO:0007669"/>
    <property type="project" value="InterPro"/>
</dbReference>
<feature type="domain" description="Periplakin/Envoplakin N-terminal" evidence="10">
    <location>
        <begin position="31"/>
        <end position="123"/>
    </location>
</feature>
<dbReference type="GO" id="GO:0070161">
    <property type="term" value="C:anchoring junction"/>
    <property type="evidence" value="ECO:0007669"/>
    <property type="project" value="UniProtKB-SubCell"/>
</dbReference>
<evidence type="ECO:0000313" key="12">
    <source>
        <dbReference type="Ensembl" id="ENSOKIP00005059158.1"/>
    </source>
</evidence>
<comment type="similarity">
    <text evidence="2">Belongs to the plakin or cytolinker family.</text>
</comment>
<dbReference type="Gene3D" id="3.30.160.780">
    <property type="match status" value="1"/>
</dbReference>
<dbReference type="Pfam" id="PF23160">
    <property type="entry name" value="Spectrin_1st_PEPL"/>
    <property type="match status" value="1"/>
</dbReference>
<dbReference type="InterPro" id="IPR043197">
    <property type="entry name" value="Plakin"/>
</dbReference>
<feature type="domain" description="Periplakin-like plectin repeat" evidence="11">
    <location>
        <begin position="1159"/>
        <end position="1323"/>
    </location>
</feature>
<sequence length="1981" mass="227213">MFKKKDSNTLKGSGKISKSTANDLALVIARMQKNSDQVEKDVLRAEELLAVDAENEKKNRPLQHQKVVASNLSEAEGLLNDLFLDVDRAKKCKHPQSSEIESDVSHLHDRWLKDCAFYRDIYEPVNDVELKPRIDWASVLNRKQREVNTEEYGPTMADLKKQIAAHNILHKEIETYSSQLSTSSTSTKEEYAAIKKQYNNLLDNSKWRHHYLSSLYDYMQGCNKELAYLGDEQAKILKQDWSDHMLDPPDVRRQYENFKNNSLLSHESEVNKLQDDGDRLIELKHPASTTIQAQRDSLRNDWQKFLNLCICQETHLDNMEDFKKYQLDVETLSESLSELNSSLKKAEGSTGRSGSAMTLQLEAEESTVQRNEQLLADLRKRSTTIAPLKLRRYPPTRSTTVESLCDMKTEKAELTRGDKFTLKSNSDVENWDVLTSDGATKTFPGVCFLIPPPDPEAIATVDLHGDVLDDIKKRRAVYLGTMKDQIRCVEEKPVYTAPPSNPKAKAVAGQLDKLDEDLVKAKQGMLSRLRAPLDRSDPTTDLAKRLKEQEKAADALAAMEQPKLEKDISKGLAAKLQAAKDKQDGIVALADLFNKKANASLNLEKQIKKVDGIVSGFEEKLNKDGPIPDVPNAIQDRTQEIQSLRKDVAGSQSELKKLGQDLETSEQLCSSLQQGYQEYCPDIHRQGTQVKQLQNRYSNVNNQLKEREGLLQEAAGKNQEFQDSSKSLNSFLKNLPDNKISPSDDLSQINSKQTSQKRVVDDIKSKGDDLDRVVDLSQDLQNILNEYEVNTDKYSSALNNVGANDSKKRHTSSLADSVQNQEKAVVNHYAKTSAENDQLLNQMGFAKNLIAQKREKQSIEPTIKPIINIKSLQRELSAESDRRSRAETDVATFKTRMLSLKSRKGMHRVEEKEVLEYYRDPKLETDLKDLEDQIHKDALKRSRTQGEIEGVKIKIANFGDDLKCIKPKLVTREVTEFERDPQLDVEASKLKDEIGKIKNEVRVKEGEVIQQKTEVTILNATRPNIREKIMKKEVIRLEKDPEMLKAVKTFEKEIADEGHKSKTLNDGIFQTRSQINALERIIPTIQPKVVTREVKKVEQDPELINESKRIRSGLEGEKTETDSLVKEVSQLKNRYSEVGQWKPKVELREIVNEIYRIDPQTELEIMRLKKDVQDLNKQRSDLQDQITLVMVDLEALRSKKPKVELKEVIQDVVKEERSPENEREVQRLNDQVNHLHRTYNNVEDQINLLRKERDEWKAEKSKVETKLMTKDIFKYEDDPLLEKEADRLRKEVREEQQRRRTIEEMVFDLQNKYILLERQKPEEKVVVQEVVRLQKDPKQIVEHDKLGRSLDEEVKSRRQLELEMQKLKTLVEEKENILKQSDEHQTKIKVESELKQIKLRIKELENAPPPVEESIVVEEVLKVERDPRLERMTNGLRSDMDKETNDVLNIQRNIRNTNVKLELLQREKAVEKTVYKEVIRVEKDQAVEAERYRLKGLVSQEKHARQDLEEKIKQLSDKLNRLNGTQSSTSREETSLILARDTLQREKDNLTRELKKLESERQDISVSFQQQTKLMSERSQINRQKSVKMESDVQRLEREILDEKDTIHQKDNTIRELQRDKEKEDHAETRTKETNVSTKITILDPDTGKELSPYEAYLQGLIDRTQYMHLQELECDWEEITSMGPDGETSVLQDRKSGKQYSIKNALRDGKLTQYDLQKYKDGKMPISEFALLVAGEKEKQPKFNSITSKPATSLKSFPTSSAPVLAPKERYPIAGVIDTNTDTCLSIRSAVARKLIESGTAQKLLEAQAATGGIVDISNMERYSVHKAAERGLIDSSQLQRLLNAQKAYTGVEDPMTRERLSVGEAVLKGWMPKETALRYMEVQHLTGGLVNPNNTDRVGIQEAIGAKMIDSTMMRELQDEYNYAKEIVDPTTKDKINYKQAMARCKTDPQSGLLMLPASSKVSGSSYTPTYNSHRFSSR</sequence>
<comment type="subcellular location">
    <subcellularLocation>
        <location evidence="1">Cell junction</location>
    </subcellularLocation>
</comment>
<organism evidence="12 13">
    <name type="scientific">Oncorhynchus kisutch</name>
    <name type="common">Coho salmon</name>
    <name type="synonym">Salmo kisutch</name>
    <dbReference type="NCBI Taxonomy" id="8019"/>
    <lineage>
        <taxon>Eukaryota</taxon>
        <taxon>Metazoa</taxon>
        <taxon>Chordata</taxon>
        <taxon>Craniata</taxon>
        <taxon>Vertebrata</taxon>
        <taxon>Euteleostomi</taxon>
        <taxon>Actinopterygii</taxon>
        <taxon>Neopterygii</taxon>
        <taxon>Teleostei</taxon>
        <taxon>Protacanthopterygii</taxon>
        <taxon>Salmoniformes</taxon>
        <taxon>Salmonidae</taxon>
        <taxon>Salmoninae</taxon>
        <taxon>Oncorhynchus</taxon>
    </lineage>
</organism>
<feature type="domain" description="Periplakin-like plectin repeat" evidence="11">
    <location>
        <begin position="921"/>
        <end position="1084"/>
    </location>
</feature>
<evidence type="ECO:0000313" key="13">
    <source>
        <dbReference type="Proteomes" id="UP000694557"/>
    </source>
</evidence>
<dbReference type="RefSeq" id="XP_031655377.1">
    <property type="nucleotide sequence ID" value="XM_031799517.1"/>
</dbReference>
<evidence type="ECO:0000256" key="5">
    <source>
        <dbReference type="ARBA" id="ARBA00022949"/>
    </source>
</evidence>
<feature type="region of interest" description="Disordered" evidence="8">
    <location>
        <begin position="1609"/>
        <end position="1633"/>
    </location>
</feature>
<dbReference type="FunFam" id="1.20.58.60:FF:000178">
    <property type="entry name" value="Envoplakin a"/>
    <property type="match status" value="1"/>
</dbReference>
<dbReference type="Ensembl" id="ENSOKIT00005062897.1">
    <property type="protein sequence ID" value="ENSOKIP00005059158.1"/>
    <property type="gene ID" value="ENSOKIG00005025303.1"/>
</dbReference>
<dbReference type="GeneID" id="109865723"/>
<feature type="domain" description="Periplakin-like plectin repeat" evidence="11">
    <location>
        <begin position="1381"/>
        <end position="1526"/>
    </location>
</feature>
<dbReference type="GO" id="GO:0016020">
    <property type="term" value="C:membrane"/>
    <property type="evidence" value="ECO:0007669"/>
    <property type="project" value="TreeGrafter"/>
</dbReference>
<evidence type="ECO:0000256" key="1">
    <source>
        <dbReference type="ARBA" id="ARBA00004282"/>
    </source>
</evidence>
<dbReference type="PANTHER" id="PTHR23169">
    <property type="entry name" value="ENVOPLAKIN"/>
    <property type="match status" value="1"/>
</dbReference>
<dbReference type="Proteomes" id="UP000694557">
    <property type="component" value="Unassembled WGS sequence"/>
</dbReference>
<evidence type="ECO:0000259" key="11">
    <source>
        <dbReference type="Pfam" id="PF26346"/>
    </source>
</evidence>
<feature type="coiled-coil region" evidence="7">
    <location>
        <begin position="1350"/>
        <end position="1407"/>
    </location>
</feature>
<dbReference type="FunFam" id="3.90.1290.10:FF:000010">
    <property type="entry name" value="Envoplakin a"/>
    <property type="match status" value="1"/>
</dbReference>
<dbReference type="Pfam" id="PF00681">
    <property type="entry name" value="Plectin"/>
    <property type="match status" value="3"/>
</dbReference>
<dbReference type="GO" id="GO:0045296">
    <property type="term" value="F:cadherin binding"/>
    <property type="evidence" value="ECO:0007669"/>
    <property type="project" value="TreeGrafter"/>
</dbReference>
<dbReference type="GO" id="GO:0005198">
    <property type="term" value="F:structural molecule activity"/>
    <property type="evidence" value="ECO:0007669"/>
    <property type="project" value="TreeGrafter"/>
</dbReference>
<feature type="compositionally biased region" description="Polar residues" evidence="8">
    <location>
        <begin position="1962"/>
        <end position="1981"/>
    </location>
</feature>
<feature type="coiled-coil region" evidence="7">
    <location>
        <begin position="1225"/>
        <end position="1312"/>
    </location>
</feature>
<keyword evidence="5" id="KW-0965">Cell junction</keyword>
<feature type="region of interest" description="Disordered" evidence="8">
    <location>
        <begin position="1958"/>
        <end position="1981"/>
    </location>
</feature>
<evidence type="ECO:0000256" key="6">
    <source>
        <dbReference type="ARBA" id="ARBA00023054"/>
    </source>
</evidence>
<evidence type="ECO:0000256" key="7">
    <source>
        <dbReference type="SAM" id="Coils"/>
    </source>
</evidence>
<dbReference type="SMART" id="SM00150">
    <property type="entry name" value="SPEC"/>
    <property type="match status" value="2"/>
</dbReference>
<dbReference type="GeneTree" id="ENSGT00940000153578"/>
<keyword evidence="3" id="KW-0597">Phosphoprotein</keyword>
<feature type="coiled-coil region" evidence="7">
    <location>
        <begin position="329"/>
        <end position="381"/>
    </location>
</feature>
<dbReference type="FunFam" id="3.30.160.780:FF:000001">
    <property type="entry name" value="Plectin a"/>
    <property type="match status" value="1"/>
</dbReference>
<name>A0A8C7HNE9_ONCKI</name>
<keyword evidence="6 7" id="KW-0175">Coiled coil</keyword>
<dbReference type="GO" id="GO:0042060">
    <property type="term" value="P:wound healing"/>
    <property type="evidence" value="ECO:0007669"/>
    <property type="project" value="TreeGrafter"/>
</dbReference>
<keyword evidence="4" id="KW-0677">Repeat</keyword>
<feature type="region of interest" description="Disordered" evidence="8">
    <location>
        <begin position="733"/>
        <end position="760"/>
    </location>
</feature>
<evidence type="ECO:0000259" key="10">
    <source>
        <dbReference type="Pfam" id="PF23160"/>
    </source>
</evidence>
<proteinExistence type="inferred from homology"/>
<reference evidence="12" key="2">
    <citation type="submission" date="2025-09" db="UniProtKB">
        <authorList>
            <consortium name="Ensembl"/>
        </authorList>
    </citation>
    <scope>IDENTIFICATION</scope>
</reference>
<dbReference type="PANTHER" id="PTHR23169:SF7">
    <property type="entry name" value="ENVOPLAKIN"/>
    <property type="match status" value="1"/>
</dbReference>
<dbReference type="SUPFAM" id="SSF46966">
    <property type="entry name" value="Spectrin repeat"/>
    <property type="match status" value="2"/>
</dbReference>
<feature type="coiled-coil region" evidence="7">
    <location>
        <begin position="836"/>
        <end position="889"/>
    </location>
</feature>
<dbReference type="KEGG" id="oki:109865723"/>
<dbReference type="Pfam" id="PF26346">
    <property type="entry name" value="Plectin_PPL"/>
    <property type="match status" value="3"/>
</dbReference>
<keyword evidence="13" id="KW-1185">Reference proteome</keyword>
<evidence type="ECO:0000256" key="4">
    <source>
        <dbReference type="ARBA" id="ARBA00022737"/>
    </source>
</evidence>
<protein>
    <submittedName>
        <fullName evidence="12">Envoplakin a</fullName>
    </submittedName>
</protein>
<feature type="domain" description="Desmoplakin SH3" evidence="9">
    <location>
        <begin position="387"/>
        <end position="451"/>
    </location>
</feature>
<dbReference type="InterPro" id="IPR055419">
    <property type="entry name" value="Spectrin_PEPL/EVPL"/>
</dbReference>
<evidence type="ECO:0000256" key="2">
    <source>
        <dbReference type="ARBA" id="ARBA00009109"/>
    </source>
</evidence>
<dbReference type="SUPFAM" id="SSF75399">
    <property type="entry name" value="Plakin repeat"/>
    <property type="match status" value="2"/>
</dbReference>
<evidence type="ECO:0000256" key="3">
    <source>
        <dbReference type="ARBA" id="ARBA00022553"/>
    </source>
</evidence>
<feature type="compositionally biased region" description="Polar residues" evidence="8">
    <location>
        <begin position="740"/>
        <end position="757"/>
    </location>
</feature>
<dbReference type="Gene3D" id="3.90.1290.10">
    <property type="entry name" value="Plakin repeat"/>
    <property type="match status" value="1"/>
</dbReference>
<dbReference type="InterPro" id="IPR041615">
    <property type="entry name" value="Desmoplakin_SH3"/>
</dbReference>
<gene>
    <name evidence="12" type="primary">LOC109865723</name>
</gene>
<dbReference type="GO" id="GO:0005882">
    <property type="term" value="C:intermediate filament"/>
    <property type="evidence" value="ECO:0007669"/>
    <property type="project" value="TreeGrafter"/>
</dbReference>
<evidence type="ECO:0000259" key="9">
    <source>
        <dbReference type="Pfam" id="PF17902"/>
    </source>
</evidence>
<reference evidence="12" key="1">
    <citation type="submission" date="2025-08" db="UniProtKB">
        <authorList>
            <consortium name="Ensembl"/>
        </authorList>
    </citation>
    <scope>IDENTIFICATION</scope>
</reference>
<dbReference type="Pfam" id="PF17902">
    <property type="entry name" value="SH3_10"/>
    <property type="match status" value="1"/>
</dbReference>
<accession>A0A8C7HNE9</accession>
<dbReference type="Gene3D" id="2.30.30.40">
    <property type="entry name" value="SH3 Domains"/>
    <property type="match status" value="1"/>
</dbReference>
<dbReference type="InterPro" id="IPR035915">
    <property type="entry name" value="Plakin_repeat_sf"/>
</dbReference>
<dbReference type="InterPro" id="IPR018159">
    <property type="entry name" value="Spectrin/alpha-actinin"/>
</dbReference>
<feature type="coiled-coil region" evidence="7">
    <location>
        <begin position="641"/>
        <end position="710"/>
    </location>
</feature>